<accession>A0AAW2KZK5</accession>
<organism evidence="1">
    <name type="scientific">Sesamum angustifolium</name>
    <dbReference type="NCBI Taxonomy" id="2727405"/>
    <lineage>
        <taxon>Eukaryota</taxon>
        <taxon>Viridiplantae</taxon>
        <taxon>Streptophyta</taxon>
        <taxon>Embryophyta</taxon>
        <taxon>Tracheophyta</taxon>
        <taxon>Spermatophyta</taxon>
        <taxon>Magnoliopsida</taxon>
        <taxon>eudicotyledons</taxon>
        <taxon>Gunneridae</taxon>
        <taxon>Pentapetalae</taxon>
        <taxon>asterids</taxon>
        <taxon>lamiids</taxon>
        <taxon>Lamiales</taxon>
        <taxon>Pedaliaceae</taxon>
        <taxon>Sesamum</taxon>
    </lineage>
</organism>
<reference evidence="1" key="2">
    <citation type="journal article" date="2024" name="Plant">
        <title>Genomic evolution and insights into agronomic trait innovations of Sesamum species.</title>
        <authorList>
            <person name="Miao H."/>
            <person name="Wang L."/>
            <person name="Qu L."/>
            <person name="Liu H."/>
            <person name="Sun Y."/>
            <person name="Le M."/>
            <person name="Wang Q."/>
            <person name="Wei S."/>
            <person name="Zheng Y."/>
            <person name="Lin W."/>
            <person name="Duan Y."/>
            <person name="Cao H."/>
            <person name="Xiong S."/>
            <person name="Wang X."/>
            <person name="Wei L."/>
            <person name="Li C."/>
            <person name="Ma Q."/>
            <person name="Ju M."/>
            <person name="Zhao R."/>
            <person name="Li G."/>
            <person name="Mu C."/>
            <person name="Tian Q."/>
            <person name="Mei H."/>
            <person name="Zhang T."/>
            <person name="Gao T."/>
            <person name="Zhang H."/>
        </authorList>
    </citation>
    <scope>NUCLEOTIDE SEQUENCE</scope>
    <source>
        <strain evidence="1">G01</strain>
    </source>
</reference>
<name>A0AAW2KZK5_9LAMI</name>
<sequence>MEKLCSKLDGGLAFRNLETFNLPLLAKQLWCILTHPKCLVSKVLKAKYFPHNQLFEAQVGTRPSYTWKSIIATRELLRSGCKWSIGIGYSVDVWEDPWIPHTPSFRVITSNLHNLLNLCVSVILAEIREWDVETINAFLWPLDRDTNFQILLSHSGDPDIIIWHYSNNGLFSVRSVHLLALSFAFLAGISDGCHCSRKLRETNWQVKVPK</sequence>
<comment type="caution">
    <text evidence="1">The sequence shown here is derived from an EMBL/GenBank/DDBJ whole genome shotgun (WGS) entry which is preliminary data.</text>
</comment>
<evidence type="ECO:0000313" key="1">
    <source>
        <dbReference type="EMBL" id="KAL0311186.1"/>
    </source>
</evidence>
<reference evidence="1" key="1">
    <citation type="submission" date="2020-06" db="EMBL/GenBank/DDBJ databases">
        <authorList>
            <person name="Li T."/>
            <person name="Hu X."/>
            <person name="Zhang T."/>
            <person name="Song X."/>
            <person name="Zhang H."/>
            <person name="Dai N."/>
            <person name="Sheng W."/>
            <person name="Hou X."/>
            <person name="Wei L."/>
        </authorList>
    </citation>
    <scope>NUCLEOTIDE SEQUENCE</scope>
    <source>
        <strain evidence="1">G01</strain>
        <tissue evidence="1">Leaf</tissue>
    </source>
</reference>
<proteinExistence type="predicted"/>
<protein>
    <submittedName>
        <fullName evidence="1">Uncharacterized protein</fullName>
    </submittedName>
</protein>
<dbReference type="AlphaFoldDB" id="A0AAW2KZK5"/>
<gene>
    <name evidence="1" type="ORF">Sangu_2413300</name>
</gene>
<dbReference type="EMBL" id="JACGWK010000016">
    <property type="protein sequence ID" value="KAL0311186.1"/>
    <property type="molecule type" value="Genomic_DNA"/>
</dbReference>